<evidence type="ECO:0000313" key="1">
    <source>
        <dbReference type="EMBL" id="KAJ1356635.1"/>
    </source>
</evidence>
<protein>
    <submittedName>
        <fullName evidence="1">Uncharacterized protein</fullName>
    </submittedName>
</protein>
<gene>
    <name evidence="1" type="ORF">KIN20_014374</name>
</gene>
<sequence>MPSTSFVTPTASNQPLSATLMAFSSPALGYAACIPSVHQAGISFQPSPVLPSNGFATQDLSNTTIGISFLTYLTYLTELSDLLGSLGVGALTVSVVSDCENSAQCAPVHTVCSLDQSCVIDTSLHAEPLEEGRFGPMGSAIPSVQDRKILWMRNSLATTLDRWVPLNLRTREINPEKSRKNEA</sequence>
<keyword evidence="2" id="KW-1185">Reference proteome</keyword>
<name>A0AAD5QPD1_PARTN</name>
<dbReference type="EMBL" id="JAHQIW010002853">
    <property type="protein sequence ID" value="KAJ1356635.1"/>
    <property type="molecule type" value="Genomic_DNA"/>
</dbReference>
<dbReference type="Proteomes" id="UP001196413">
    <property type="component" value="Unassembled WGS sequence"/>
</dbReference>
<proteinExistence type="predicted"/>
<dbReference type="AlphaFoldDB" id="A0AAD5QPD1"/>
<accession>A0AAD5QPD1</accession>
<evidence type="ECO:0000313" key="2">
    <source>
        <dbReference type="Proteomes" id="UP001196413"/>
    </source>
</evidence>
<organism evidence="1 2">
    <name type="scientific">Parelaphostrongylus tenuis</name>
    <name type="common">Meningeal worm</name>
    <dbReference type="NCBI Taxonomy" id="148309"/>
    <lineage>
        <taxon>Eukaryota</taxon>
        <taxon>Metazoa</taxon>
        <taxon>Ecdysozoa</taxon>
        <taxon>Nematoda</taxon>
        <taxon>Chromadorea</taxon>
        <taxon>Rhabditida</taxon>
        <taxon>Rhabditina</taxon>
        <taxon>Rhabditomorpha</taxon>
        <taxon>Strongyloidea</taxon>
        <taxon>Metastrongylidae</taxon>
        <taxon>Parelaphostrongylus</taxon>
    </lineage>
</organism>
<reference evidence="1" key="1">
    <citation type="submission" date="2021-06" db="EMBL/GenBank/DDBJ databases">
        <title>Parelaphostrongylus tenuis whole genome reference sequence.</title>
        <authorList>
            <person name="Garwood T.J."/>
            <person name="Larsen P.A."/>
            <person name="Fountain-Jones N.M."/>
            <person name="Garbe J.R."/>
            <person name="Macchietto M.G."/>
            <person name="Kania S.A."/>
            <person name="Gerhold R.W."/>
            <person name="Richards J.E."/>
            <person name="Wolf T.M."/>
        </authorList>
    </citation>
    <scope>NUCLEOTIDE SEQUENCE</scope>
    <source>
        <strain evidence="1">MNPRO001-30</strain>
        <tissue evidence="1">Meninges</tissue>
    </source>
</reference>
<comment type="caution">
    <text evidence="1">The sequence shown here is derived from an EMBL/GenBank/DDBJ whole genome shotgun (WGS) entry which is preliminary data.</text>
</comment>